<reference evidence="3 4" key="1">
    <citation type="submission" date="2017-02" db="EMBL/GenBank/DDBJ databases">
        <authorList>
            <person name="Peterson S.W."/>
        </authorList>
    </citation>
    <scope>NUCLEOTIDE SEQUENCE [LARGE SCALE GENOMIC DNA]</scope>
    <source>
        <strain evidence="3 4">CIP104813</strain>
    </source>
</reference>
<sequence length="123" mass="12701">MALAATALPAETLTVLADGPSDGGEGFTPTNVTPGVTGFIVVFLIGAATVLLIVDMTRRIRRIQARERVAERHRLEAERIVDEDADGSAVGAGKDDGEAPLDGGAAESDRDDDGSAEGPDARD</sequence>
<name>A0A1X6WX57_9MICO</name>
<evidence type="ECO:0000313" key="3">
    <source>
        <dbReference type="EMBL" id="SLM90195.1"/>
    </source>
</evidence>
<protein>
    <submittedName>
        <fullName evidence="3">Hypothetical membrane protein</fullName>
    </submittedName>
</protein>
<proteinExistence type="predicted"/>
<feature type="transmembrane region" description="Helical" evidence="2">
    <location>
        <begin position="33"/>
        <end position="54"/>
    </location>
</feature>
<keyword evidence="2" id="KW-1133">Transmembrane helix</keyword>
<keyword evidence="4" id="KW-1185">Reference proteome</keyword>
<evidence type="ECO:0000256" key="2">
    <source>
        <dbReference type="SAM" id="Phobius"/>
    </source>
</evidence>
<keyword evidence="2" id="KW-0812">Transmembrane</keyword>
<dbReference type="EMBL" id="FWFG01000045">
    <property type="protein sequence ID" value="SLM90195.1"/>
    <property type="molecule type" value="Genomic_DNA"/>
</dbReference>
<dbReference type="Proteomes" id="UP000195981">
    <property type="component" value="Unassembled WGS sequence"/>
</dbReference>
<evidence type="ECO:0000313" key="4">
    <source>
        <dbReference type="Proteomes" id="UP000195981"/>
    </source>
</evidence>
<keyword evidence="2" id="KW-0472">Membrane</keyword>
<dbReference type="AlphaFoldDB" id="A0A1X6WX57"/>
<feature type="region of interest" description="Disordered" evidence="1">
    <location>
        <begin position="79"/>
        <end position="123"/>
    </location>
</feature>
<gene>
    <name evidence="3" type="ORF">FM110_04660</name>
</gene>
<evidence type="ECO:0000256" key="1">
    <source>
        <dbReference type="SAM" id="MobiDB-lite"/>
    </source>
</evidence>
<accession>A0A1X6WX57</accession>
<organism evidence="3 4">
    <name type="scientific">Brachybacterium nesterenkovii</name>
    <dbReference type="NCBI Taxonomy" id="47847"/>
    <lineage>
        <taxon>Bacteria</taxon>
        <taxon>Bacillati</taxon>
        <taxon>Actinomycetota</taxon>
        <taxon>Actinomycetes</taxon>
        <taxon>Micrococcales</taxon>
        <taxon>Dermabacteraceae</taxon>
        <taxon>Brachybacterium</taxon>
    </lineage>
</organism>